<dbReference type="Gene3D" id="2.60.40.740">
    <property type="match status" value="2"/>
</dbReference>
<feature type="compositionally biased region" description="Acidic residues" evidence="1">
    <location>
        <begin position="1468"/>
        <end position="1479"/>
    </location>
</feature>
<feature type="compositionally biased region" description="Pro residues" evidence="1">
    <location>
        <begin position="1480"/>
        <end position="1498"/>
    </location>
</feature>
<dbReference type="NCBIfam" id="TIGR01451">
    <property type="entry name" value="B_ant_repeat"/>
    <property type="match status" value="1"/>
</dbReference>
<feature type="transmembrane region" description="Helical" evidence="2">
    <location>
        <begin position="1537"/>
        <end position="1557"/>
    </location>
</feature>
<feature type="compositionally biased region" description="Polar residues" evidence="1">
    <location>
        <begin position="1517"/>
        <end position="1529"/>
    </location>
</feature>
<reference evidence="5" key="1">
    <citation type="submission" date="2018-01" db="EMBL/GenBank/DDBJ databases">
        <title>Rubneribacter badeniensis gen. nov., sp. nov., and Colonibacter rubneri, gen. nov., sp. nov., WGS of new members of the Eggerthellaceae.</title>
        <authorList>
            <person name="Danylec N."/>
            <person name="Stoll D.A."/>
            <person name="Doetsch A."/>
            <person name="Kulling S.E."/>
            <person name="Huch M."/>
        </authorList>
    </citation>
    <scope>NUCLEOTIDE SEQUENCE [LARGE SCALE GENOMIC DNA]</scope>
    <source>
        <strain evidence="5">ResAG-96</strain>
    </source>
</reference>
<gene>
    <name evidence="4" type="ORF">C2L71_00620</name>
</gene>
<dbReference type="OrthoDB" id="134475at2"/>
<evidence type="ECO:0000313" key="5">
    <source>
        <dbReference type="Proteomes" id="UP000236197"/>
    </source>
</evidence>
<evidence type="ECO:0000259" key="3">
    <source>
        <dbReference type="Pfam" id="PF25549"/>
    </source>
</evidence>
<sequence>MSLDLAWDDTTKNLPGTTESDSGATLTRSTGSPSTFVMKYRLHIALDSAAYDKDEVEVHLPMVLGNYRDGTSVTLQPTNIGIGQNPDAATPDVPFYYQVEGSDCVIRNARDLNQALSVSIEVAFTVDPIKIEDGSAANVTATGSFPDDAGTTQTVSAQPLTYITDTQTVLDDFYFPANQTKSVFEWGSTMPEPTGGYTLDTLHYRYVMYTTLAYAPDAGYNQPYSLKVQLDSVASGGTLIHASSSGMTYDPSSKSLSCDVTEDETRNISYLSKSKKYYKFLVAYPRNAGDPDTLSYPATFTCTVTPADGKDPATSKTATSTYTWKDYRFDYIKNGEMFDLSKGGTTGQADGYEKALSLLDQGIDADSLLYTVTGKGRYYPKTGDPQYPDTDESKRIGMTLVDDLMYLHTSGAATGDMVRLSPDDCSLNNVSVALTNYITNRLTGSKTFVSNLDAQYPGIKLSVSYKTKSGGDAWSAPTDYSFNRKNYVNDIPIPEGAYAVKIDLPAVFQDSIDVELKVNYSLKHDSPAYTNLRNLNDPAQSVLVLNNFCGLIPSVSSGAALDTSLTEANYGGDSQSLGLPQYDFATYGKYLLRANKMFDLKSLIGDAVFGKFATGTTDSMNGIAYTEYQMDAVSGYRSSSSLTQEQYDQLVEKGLPSASLDNVVFYDLLPRGAYLATDSARAPSVGRLLDYSGTTAPCDVQVSVIDNYRGTGRQMVKIEVDSGLAPGKNVQQSLRCYQTKDSYVAVSGKVSGFTVKLWMAVPFSEAGLVNGAKNNAAFQKAEGALVGGYSDRSRDDMRCPDTGENPVLEDVQDAHGNSAFYNLAEKPAGPDENLLNTMYAADTVTLSHSISYGDGLTNFVKPDTFVDDALFSQSASVLIGQPYIFRMSLISGSKQISNAILFNNFGKASVDGKQSTWTGTFESIDLSNATIRGIAPVVYYTTEENAPYFTADDTRMRAVPAAWTTVKPSNPADIKGLAVDLSHATDGSEYAIPLQQAIGVYVTMRAPSTLPSPDAEEYNQAAYYAKIDGVAHNPNDSTLSAPPVTTRLIEPKLIKSNAPDFDTWVKAGDTITYTLSYTNEATETHPLVLEDAAPAGTTLAPAGAGGLAGNPNIEVNGAPVTDAATVDTGTGSITWKANVPSGQTATATFQVVVKADAKGQIENQGDAAVRDAATSTDTPFSSNTVQNRIRPVLKKAVTGGTQGTGQHAYPGDVLTYELRYTNDTSQDQKVSISDAAPMGTTLANSTGNPTINVVGTASTAGNTVTWDIPVLQPGKEAVVTFQVVVNDDAVAGSTIANTGTVVVDDGSVTVDSNEVTTPVDPKPAVSKSVAGGTATAGRAYPGDVLTYTLGYTNESTSAQKVVLRDAAPTGTHFVPAEGGELKGAPTAKLDGVEVAGAASFEGDGLAWTFDSVGAGSIVTATFQVVVDDSAAGTDVTNVGGLFLNGGTAEVKTNEVTTPVDPKPKPDPDPDPPTEPDPPDDPAPPDNPKPNPEPEPTPPTDGGQTPEQNPETKPLDTTKATPTASQSDQPRTGDLPPFVFAGLAGIAAIAAPTAILAARRSKRTQR</sequence>
<proteinExistence type="predicted"/>
<feature type="region of interest" description="Disordered" evidence="1">
    <location>
        <begin position="1449"/>
        <end position="1537"/>
    </location>
</feature>
<dbReference type="RefSeq" id="WP_103263852.1">
    <property type="nucleotide sequence ID" value="NZ_CABMLE010000001.1"/>
</dbReference>
<comment type="caution">
    <text evidence="4">The sequence shown here is derived from an EMBL/GenBank/DDBJ whole genome shotgun (WGS) entry which is preliminary data.</text>
</comment>
<evidence type="ECO:0000313" key="4">
    <source>
        <dbReference type="EMBL" id="PNV68526.1"/>
    </source>
</evidence>
<keyword evidence="2" id="KW-0472">Membrane</keyword>
<dbReference type="Pfam" id="PF25549">
    <property type="entry name" value="DUF7927"/>
    <property type="match status" value="1"/>
</dbReference>
<keyword evidence="5" id="KW-1185">Reference proteome</keyword>
<dbReference type="InterPro" id="IPR047589">
    <property type="entry name" value="DUF11_rpt"/>
</dbReference>
<feature type="domain" description="DUF7927" evidence="3">
    <location>
        <begin position="1053"/>
        <end position="1176"/>
    </location>
</feature>
<name>A0A2K2UDX1_9ACTN</name>
<keyword evidence="2" id="KW-1133">Transmembrane helix</keyword>
<dbReference type="EMBL" id="PPEK01000001">
    <property type="protein sequence ID" value="PNV68526.1"/>
    <property type="molecule type" value="Genomic_DNA"/>
</dbReference>
<accession>A0A2K2UDX1</accession>
<evidence type="ECO:0000256" key="2">
    <source>
        <dbReference type="SAM" id="Phobius"/>
    </source>
</evidence>
<feature type="compositionally biased region" description="Polar residues" evidence="1">
    <location>
        <begin position="12"/>
        <end position="30"/>
    </location>
</feature>
<keyword evidence="2" id="KW-0812">Transmembrane</keyword>
<organism evidence="4 5">
    <name type="scientific">Enteroscipio rubneri</name>
    <dbReference type="NCBI Taxonomy" id="2070686"/>
    <lineage>
        <taxon>Bacteria</taxon>
        <taxon>Bacillati</taxon>
        <taxon>Actinomycetota</taxon>
        <taxon>Coriobacteriia</taxon>
        <taxon>Eggerthellales</taxon>
        <taxon>Eggerthellaceae</taxon>
        <taxon>Enteroscipio</taxon>
    </lineage>
</organism>
<evidence type="ECO:0000256" key="1">
    <source>
        <dbReference type="SAM" id="MobiDB-lite"/>
    </source>
</evidence>
<feature type="region of interest" description="Disordered" evidence="1">
    <location>
        <begin position="1"/>
        <end position="30"/>
    </location>
</feature>
<feature type="compositionally biased region" description="Polar residues" evidence="1">
    <location>
        <begin position="1501"/>
        <end position="1510"/>
    </location>
</feature>
<dbReference type="Proteomes" id="UP000236197">
    <property type="component" value="Unassembled WGS sequence"/>
</dbReference>
<protein>
    <recommendedName>
        <fullName evidence="3">DUF7927 domain-containing protein</fullName>
    </recommendedName>
</protein>
<dbReference type="InterPro" id="IPR057687">
    <property type="entry name" value="DUF7927"/>
</dbReference>